<dbReference type="EMBL" id="JAUEPT010000147">
    <property type="protein sequence ID" value="KAK0430489.1"/>
    <property type="molecule type" value="Genomic_DNA"/>
</dbReference>
<sequence>MKSGPWAWLIAGLASEILKPYRAQAWLGLGPGLLVTNVYNLLFNSSSILMSLLSDYKALVTEILTVILAGSMCKELQSFNNIREVYMWGATTQLISFAVLHLTVFLVLQKPGPKPRAWAFRIKSLSLSPLQARCWGLAL</sequence>
<comment type="caution">
    <text evidence="2">The sequence shown here is derived from an EMBL/GenBank/DDBJ whole genome shotgun (WGS) entry which is preliminary data.</text>
</comment>
<organism evidence="2 3">
    <name type="scientific">Armillaria borealis</name>
    <dbReference type="NCBI Taxonomy" id="47425"/>
    <lineage>
        <taxon>Eukaryota</taxon>
        <taxon>Fungi</taxon>
        <taxon>Dikarya</taxon>
        <taxon>Basidiomycota</taxon>
        <taxon>Agaricomycotina</taxon>
        <taxon>Agaricomycetes</taxon>
        <taxon>Agaricomycetidae</taxon>
        <taxon>Agaricales</taxon>
        <taxon>Marasmiineae</taxon>
        <taxon>Physalacriaceae</taxon>
        <taxon>Armillaria</taxon>
    </lineage>
</organism>
<feature type="transmembrane region" description="Helical" evidence="1">
    <location>
        <begin position="55"/>
        <end position="73"/>
    </location>
</feature>
<reference evidence="2" key="1">
    <citation type="submission" date="2023-06" db="EMBL/GenBank/DDBJ databases">
        <authorList>
            <consortium name="Lawrence Berkeley National Laboratory"/>
            <person name="Ahrendt S."/>
            <person name="Sahu N."/>
            <person name="Indic B."/>
            <person name="Wong-Bajracharya J."/>
            <person name="Merenyi Z."/>
            <person name="Ke H.-M."/>
            <person name="Monk M."/>
            <person name="Kocsube S."/>
            <person name="Drula E."/>
            <person name="Lipzen A."/>
            <person name="Balint B."/>
            <person name="Henrissat B."/>
            <person name="Andreopoulos B."/>
            <person name="Martin F.M."/>
            <person name="Harder C.B."/>
            <person name="Rigling D."/>
            <person name="Ford K.L."/>
            <person name="Foster G.D."/>
            <person name="Pangilinan J."/>
            <person name="Papanicolaou A."/>
            <person name="Barry K."/>
            <person name="LaButti K."/>
            <person name="Viragh M."/>
            <person name="Koriabine M."/>
            <person name="Yan M."/>
            <person name="Riley R."/>
            <person name="Champramary S."/>
            <person name="Plett K.L."/>
            <person name="Tsai I.J."/>
            <person name="Slot J."/>
            <person name="Sipos G."/>
            <person name="Plett J."/>
            <person name="Nagy L.G."/>
            <person name="Grigoriev I.V."/>
        </authorList>
    </citation>
    <scope>NUCLEOTIDE SEQUENCE</scope>
    <source>
        <strain evidence="2">FPL87.14</strain>
    </source>
</reference>
<keyword evidence="1" id="KW-0812">Transmembrane</keyword>
<accession>A0AA39ME76</accession>
<dbReference type="AlphaFoldDB" id="A0AA39ME76"/>
<keyword evidence="3" id="KW-1185">Reference proteome</keyword>
<dbReference type="Proteomes" id="UP001175226">
    <property type="component" value="Unassembled WGS sequence"/>
</dbReference>
<evidence type="ECO:0000313" key="3">
    <source>
        <dbReference type="Proteomes" id="UP001175226"/>
    </source>
</evidence>
<name>A0AA39ME76_9AGAR</name>
<evidence type="ECO:0000256" key="1">
    <source>
        <dbReference type="SAM" id="Phobius"/>
    </source>
</evidence>
<gene>
    <name evidence="2" type="ORF">EV421DRAFT_1858422</name>
</gene>
<feature type="transmembrane region" description="Helical" evidence="1">
    <location>
        <begin position="85"/>
        <end position="108"/>
    </location>
</feature>
<feature type="transmembrane region" description="Helical" evidence="1">
    <location>
        <begin position="24"/>
        <end position="43"/>
    </location>
</feature>
<protein>
    <submittedName>
        <fullName evidence="2">Uncharacterized protein</fullName>
    </submittedName>
</protein>
<evidence type="ECO:0000313" key="2">
    <source>
        <dbReference type="EMBL" id="KAK0430489.1"/>
    </source>
</evidence>
<proteinExistence type="predicted"/>
<keyword evidence="1" id="KW-0472">Membrane</keyword>
<keyword evidence="1" id="KW-1133">Transmembrane helix</keyword>